<protein>
    <submittedName>
        <fullName evidence="2">Plasmid stabilization protein</fullName>
    </submittedName>
</protein>
<dbReference type="InterPro" id="IPR013321">
    <property type="entry name" value="Arc_rbn_hlx_hlx"/>
</dbReference>
<dbReference type="SUPFAM" id="SSF47598">
    <property type="entry name" value="Ribbon-helix-helix"/>
    <property type="match status" value="1"/>
</dbReference>
<evidence type="ECO:0000313" key="2">
    <source>
        <dbReference type="EMBL" id="MFC3086699.1"/>
    </source>
</evidence>
<accession>A0ABV7DXF3</accession>
<sequence length="82" mass="9298">MANITIRNLDDSVKHGLRLRAARHGRSMEDEVRHILRDAVDRPARPVDLAARIRARVEKFGGVELDLPPREPLREPPAFGQV</sequence>
<organism evidence="2 3">
    <name type="scientific">Tabrizicola soli</name>
    <dbReference type="NCBI Taxonomy" id="2185115"/>
    <lineage>
        <taxon>Bacteria</taxon>
        <taxon>Pseudomonadati</taxon>
        <taxon>Pseudomonadota</taxon>
        <taxon>Alphaproteobacteria</taxon>
        <taxon>Rhodobacterales</taxon>
        <taxon>Paracoccaceae</taxon>
        <taxon>Tabrizicola</taxon>
    </lineage>
</organism>
<dbReference type="Proteomes" id="UP001595445">
    <property type="component" value="Unassembled WGS sequence"/>
</dbReference>
<keyword evidence="3" id="KW-1185">Reference proteome</keyword>
<dbReference type="InterPro" id="IPR053853">
    <property type="entry name" value="FitA-like_RHH"/>
</dbReference>
<name>A0ABV7DXF3_9RHOB</name>
<reference evidence="3" key="1">
    <citation type="journal article" date="2019" name="Int. J. Syst. Evol. Microbiol.">
        <title>The Global Catalogue of Microorganisms (GCM) 10K type strain sequencing project: providing services to taxonomists for standard genome sequencing and annotation.</title>
        <authorList>
            <consortium name="The Broad Institute Genomics Platform"/>
            <consortium name="The Broad Institute Genome Sequencing Center for Infectious Disease"/>
            <person name="Wu L."/>
            <person name="Ma J."/>
        </authorList>
    </citation>
    <scope>NUCLEOTIDE SEQUENCE [LARGE SCALE GENOMIC DNA]</scope>
    <source>
        <strain evidence="3">KCTC 62102</strain>
    </source>
</reference>
<dbReference type="Pfam" id="PF22513">
    <property type="entry name" value="FitA-like_RHH"/>
    <property type="match status" value="1"/>
</dbReference>
<dbReference type="EMBL" id="JBHRSM010000020">
    <property type="protein sequence ID" value="MFC3086699.1"/>
    <property type="molecule type" value="Genomic_DNA"/>
</dbReference>
<proteinExistence type="predicted"/>
<dbReference type="InterPro" id="IPR010985">
    <property type="entry name" value="Ribbon_hlx_hlx"/>
</dbReference>
<feature type="domain" description="Antitoxin FitA-like ribbon-helix-helix" evidence="1">
    <location>
        <begin position="2"/>
        <end position="40"/>
    </location>
</feature>
<dbReference type="Gene3D" id="1.10.1220.10">
    <property type="entry name" value="Met repressor-like"/>
    <property type="match status" value="1"/>
</dbReference>
<dbReference type="RefSeq" id="WP_197647404.1">
    <property type="nucleotide sequence ID" value="NZ_JAEACP010000028.1"/>
</dbReference>
<evidence type="ECO:0000259" key="1">
    <source>
        <dbReference type="Pfam" id="PF22513"/>
    </source>
</evidence>
<comment type="caution">
    <text evidence="2">The sequence shown here is derived from an EMBL/GenBank/DDBJ whole genome shotgun (WGS) entry which is preliminary data.</text>
</comment>
<gene>
    <name evidence="2" type="ORF">ACFOD6_11655</name>
</gene>
<evidence type="ECO:0000313" key="3">
    <source>
        <dbReference type="Proteomes" id="UP001595445"/>
    </source>
</evidence>